<feature type="signal peptide" evidence="1">
    <location>
        <begin position="1"/>
        <end position="22"/>
    </location>
</feature>
<reference evidence="2" key="2">
    <citation type="journal article" date="2015" name="Fish Shellfish Immunol.">
        <title>Early steps in the European eel (Anguilla anguilla)-Vibrio vulnificus interaction in the gills: Role of the RtxA13 toxin.</title>
        <authorList>
            <person name="Callol A."/>
            <person name="Pajuelo D."/>
            <person name="Ebbesson L."/>
            <person name="Teles M."/>
            <person name="MacKenzie S."/>
            <person name="Amaro C."/>
        </authorList>
    </citation>
    <scope>NUCLEOTIDE SEQUENCE</scope>
</reference>
<name>A0A0E9QWS7_ANGAN</name>
<reference evidence="2" key="1">
    <citation type="submission" date="2014-11" db="EMBL/GenBank/DDBJ databases">
        <authorList>
            <person name="Amaro Gonzalez C."/>
        </authorList>
    </citation>
    <scope>NUCLEOTIDE SEQUENCE</scope>
</reference>
<feature type="chain" id="PRO_5002431363" evidence="1">
    <location>
        <begin position="23"/>
        <end position="52"/>
    </location>
</feature>
<dbReference type="AlphaFoldDB" id="A0A0E9QWS7"/>
<proteinExistence type="predicted"/>
<accession>A0A0E9QWS7</accession>
<evidence type="ECO:0000313" key="2">
    <source>
        <dbReference type="EMBL" id="JAH20912.1"/>
    </source>
</evidence>
<dbReference type="EMBL" id="GBXM01087665">
    <property type="protein sequence ID" value="JAH20912.1"/>
    <property type="molecule type" value="Transcribed_RNA"/>
</dbReference>
<keyword evidence="1" id="KW-0732">Signal</keyword>
<protein>
    <submittedName>
        <fullName evidence="2">Uncharacterized protein</fullName>
    </submittedName>
</protein>
<sequence length="52" mass="5937">MLLHHITRILIIIDLLIDLSSDSQDTLIRGFTMPSRHHAYVLVIRAVNKKGT</sequence>
<evidence type="ECO:0000256" key="1">
    <source>
        <dbReference type="SAM" id="SignalP"/>
    </source>
</evidence>
<organism evidence="2">
    <name type="scientific">Anguilla anguilla</name>
    <name type="common">European freshwater eel</name>
    <name type="synonym">Muraena anguilla</name>
    <dbReference type="NCBI Taxonomy" id="7936"/>
    <lineage>
        <taxon>Eukaryota</taxon>
        <taxon>Metazoa</taxon>
        <taxon>Chordata</taxon>
        <taxon>Craniata</taxon>
        <taxon>Vertebrata</taxon>
        <taxon>Euteleostomi</taxon>
        <taxon>Actinopterygii</taxon>
        <taxon>Neopterygii</taxon>
        <taxon>Teleostei</taxon>
        <taxon>Anguilliformes</taxon>
        <taxon>Anguillidae</taxon>
        <taxon>Anguilla</taxon>
    </lineage>
</organism>